<dbReference type="Gene3D" id="3.40.50.1000">
    <property type="entry name" value="HAD superfamily/HAD-like"/>
    <property type="match status" value="1"/>
</dbReference>
<keyword evidence="1" id="KW-0378">Hydrolase</keyword>
<accession>A0AAD0S7G8</accession>
<dbReference type="InterPro" id="IPR036412">
    <property type="entry name" value="HAD-like_sf"/>
</dbReference>
<dbReference type="EMBL" id="CP022759">
    <property type="protein sequence ID" value="AXV81174.1"/>
    <property type="molecule type" value="Genomic_DNA"/>
</dbReference>
<dbReference type="Proteomes" id="UP000261758">
    <property type="component" value="Chromosome"/>
</dbReference>
<proteinExistence type="predicted"/>
<reference evidence="1 2" key="1">
    <citation type="submission" date="2017-08" db="EMBL/GenBank/DDBJ databases">
        <title>Genome sequences of Ralstonia solanacearum Species Complex (RSSC) isolated from Potato bacterial wilts in Korea.</title>
        <authorList>
            <person name="Cho H."/>
            <person name="Song E.-S."/>
            <person name="Lee Y.K."/>
            <person name="Lee S."/>
            <person name="Lee S.-W."/>
            <person name="Jo A."/>
            <person name="Kim J.-G."/>
            <person name="Hwang I."/>
        </authorList>
    </citation>
    <scope>NUCLEOTIDE SEQUENCE [LARGE SCALE GENOMIC DNA]</scope>
    <source>
        <strain evidence="1 2">T98</strain>
    </source>
</reference>
<evidence type="ECO:0000313" key="1">
    <source>
        <dbReference type="EMBL" id="AXV81174.1"/>
    </source>
</evidence>
<dbReference type="InterPro" id="IPR023214">
    <property type="entry name" value="HAD_sf"/>
</dbReference>
<dbReference type="SUPFAM" id="SSF56784">
    <property type="entry name" value="HAD-like"/>
    <property type="match status" value="1"/>
</dbReference>
<protein>
    <submittedName>
        <fullName evidence="1">Haloacid dehalogenase-like hydrolase</fullName>
    </submittedName>
</protein>
<dbReference type="GO" id="GO:0016787">
    <property type="term" value="F:hydrolase activity"/>
    <property type="evidence" value="ECO:0007669"/>
    <property type="project" value="UniProtKB-KW"/>
</dbReference>
<gene>
    <name evidence="1" type="ORF">CJO77_06180</name>
</gene>
<evidence type="ECO:0000313" key="2">
    <source>
        <dbReference type="Proteomes" id="UP000261758"/>
    </source>
</evidence>
<name>A0AAD0S7G8_RALSL</name>
<dbReference type="RefSeq" id="WP_118869346.1">
    <property type="nucleotide sequence ID" value="NZ_CP022759.1"/>
</dbReference>
<organism evidence="1 2">
    <name type="scientific">Ralstonia solanacearum</name>
    <name type="common">Pseudomonas solanacearum</name>
    <dbReference type="NCBI Taxonomy" id="305"/>
    <lineage>
        <taxon>Bacteria</taxon>
        <taxon>Pseudomonadati</taxon>
        <taxon>Pseudomonadota</taxon>
        <taxon>Betaproteobacteria</taxon>
        <taxon>Burkholderiales</taxon>
        <taxon>Burkholderiaceae</taxon>
        <taxon>Ralstonia</taxon>
        <taxon>Ralstonia solanacearum species complex</taxon>
    </lineage>
</organism>
<sequence>MSRLFEQNRIAIVWDFDKTLIPRYMQVPLFERYNIAEQGFWDEVGAGSKHIESRGQKVNHETFYLNVLLRHVRDGRMAGLDNATLRRLGAELEFFPGVAEFFERSKAWVAGNPAYQAFDIKLEHYIVSTGLTEMIKGSPIAPHIDGVWGCEFLEAPDAAGRPVISEVIYAIDNTTKTRALFEINKGVNKHPEAVNVNASIAEEERRVPFSNMIYVADGPSDIPAFSVARKGGGRTYAVYNPDSTRSFEQADNLRASARVDSFGPADYQPGSQTEMWLKLHLGKIADAIVHGKQEILRETTRGIPQHFVEPKRTAS</sequence>
<dbReference type="AlphaFoldDB" id="A0AAD0S7G8"/>